<evidence type="ECO:0000313" key="2">
    <source>
        <dbReference type="Proteomes" id="UP000289482"/>
    </source>
</evidence>
<reference evidence="1 2" key="1">
    <citation type="submission" date="2019-01" db="EMBL/GenBank/DDBJ databases">
        <title>Draft genome sequences of the type strain Streptomyces sioyaensis DSM 40032 and its novel strain, TM32, a thermotolerant antibiotics-producing actinobacterium.</title>
        <authorList>
            <person name="Nakaew N."/>
            <person name="Lumyong S."/>
            <person name="Sloan W.T."/>
            <person name="Sungthong R."/>
        </authorList>
    </citation>
    <scope>NUCLEOTIDE SEQUENCE [LARGE SCALE GENOMIC DNA]</scope>
    <source>
        <strain evidence="1 2">DSM 40032</strain>
    </source>
</reference>
<sequence>MKPFYRDCFPPYLQPGERLIIASDYCHNAALPFVPAELRTPRPPSPLEQRVRGALGNALGKVTKPLGPAISNRLANNPVTRAVSGSAGNSAPRPVGKEGESVATYAAGDFGVQGGRRPDRDLSEAVFEIQDTIEDAASDAIERMMYGKPMEGGWSSMAGRFLVDLTNAGDEPRFQALTDRRLIVLVDRNKSWLNGTPKCDLGVAVPRTNIARVTAHSKAITKGRFDVTFIDGSWIALGSLHRANMEGIVAAFHQGV</sequence>
<gene>
    <name evidence="1" type="ORF">EST54_30430</name>
</gene>
<organism evidence="1 2">
    <name type="scientific">Streptomyces sioyaensis</name>
    <dbReference type="NCBI Taxonomy" id="67364"/>
    <lineage>
        <taxon>Bacteria</taxon>
        <taxon>Bacillati</taxon>
        <taxon>Actinomycetota</taxon>
        <taxon>Actinomycetes</taxon>
        <taxon>Kitasatosporales</taxon>
        <taxon>Streptomycetaceae</taxon>
        <taxon>Streptomyces</taxon>
    </lineage>
</organism>
<dbReference type="EMBL" id="SDIF01000150">
    <property type="protein sequence ID" value="RXS59273.1"/>
    <property type="molecule type" value="Genomic_DNA"/>
</dbReference>
<dbReference type="RefSeq" id="WP_129250925.1">
    <property type="nucleotide sequence ID" value="NZ_JABZEL010000008.1"/>
</dbReference>
<comment type="caution">
    <text evidence="1">The sequence shown here is derived from an EMBL/GenBank/DDBJ whole genome shotgun (WGS) entry which is preliminary data.</text>
</comment>
<name>A0A4V1NNS7_9ACTN</name>
<dbReference type="GeneID" id="95782213"/>
<keyword evidence="2" id="KW-1185">Reference proteome</keyword>
<dbReference type="AlphaFoldDB" id="A0A4V1NNS7"/>
<accession>A0A4V1NNS7</accession>
<protein>
    <submittedName>
        <fullName evidence="1">Uncharacterized protein</fullName>
    </submittedName>
</protein>
<evidence type="ECO:0000313" key="1">
    <source>
        <dbReference type="EMBL" id="RXS59273.1"/>
    </source>
</evidence>
<proteinExistence type="predicted"/>
<dbReference type="Proteomes" id="UP000289482">
    <property type="component" value="Unassembled WGS sequence"/>
</dbReference>